<feature type="compositionally biased region" description="Basic and acidic residues" evidence="1">
    <location>
        <begin position="1"/>
        <end position="18"/>
    </location>
</feature>
<feature type="non-terminal residue" evidence="2">
    <location>
        <position position="86"/>
    </location>
</feature>
<reference evidence="2" key="1">
    <citation type="submission" date="2023-10" db="EMBL/GenBank/DDBJ databases">
        <authorList>
            <person name="Chen Y."/>
            <person name="Shah S."/>
            <person name="Dougan E. K."/>
            <person name="Thang M."/>
            <person name="Chan C."/>
        </authorList>
    </citation>
    <scope>NUCLEOTIDE SEQUENCE [LARGE SCALE GENOMIC DNA]</scope>
</reference>
<gene>
    <name evidence="2" type="ORF">PCOR1329_LOCUS84948</name>
</gene>
<name>A0ABN9YDM8_9DINO</name>
<proteinExistence type="predicted"/>
<keyword evidence="3" id="KW-1185">Reference proteome</keyword>
<evidence type="ECO:0000256" key="1">
    <source>
        <dbReference type="SAM" id="MobiDB-lite"/>
    </source>
</evidence>
<feature type="region of interest" description="Disordered" evidence="1">
    <location>
        <begin position="1"/>
        <end position="46"/>
    </location>
</feature>
<evidence type="ECO:0000313" key="3">
    <source>
        <dbReference type="Proteomes" id="UP001189429"/>
    </source>
</evidence>
<dbReference type="EMBL" id="CAUYUJ010022486">
    <property type="protein sequence ID" value="CAK0910906.1"/>
    <property type="molecule type" value="Genomic_DNA"/>
</dbReference>
<protein>
    <submittedName>
        <fullName evidence="2">Uncharacterized protein</fullName>
    </submittedName>
</protein>
<dbReference type="Proteomes" id="UP001189429">
    <property type="component" value="Unassembled WGS sequence"/>
</dbReference>
<evidence type="ECO:0000313" key="2">
    <source>
        <dbReference type="EMBL" id="CAK0910906.1"/>
    </source>
</evidence>
<accession>A0ABN9YDM8</accession>
<organism evidence="2 3">
    <name type="scientific">Prorocentrum cordatum</name>
    <dbReference type="NCBI Taxonomy" id="2364126"/>
    <lineage>
        <taxon>Eukaryota</taxon>
        <taxon>Sar</taxon>
        <taxon>Alveolata</taxon>
        <taxon>Dinophyceae</taxon>
        <taxon>Prorocentrales</taxon>
        <taxon>Prorocentraceae</taxon>
        <taxon>Prorocentrum</taxon>
    </lineage>
</organism>
<comment type="caution">
    <text evidence="2">The sequence shown here is derived from an EMBL/GenBank/DDBJ whole genome shotgun (WGS) entry which is preliminary data.</text>
</comment>
<sequence>MDADHDDSQRKITLRSRDVGAVPAPTSLAGAEAEEGGWRPSGAGLAEGAQAVRAELQEAQSSDFMRALAGSSPAGPAQETPRESCG</sequence>
<feature type="region of interest" description="Disordered" evidence="1">
    <location>
        <begin position="62"/>
        <end position="86"/>
    </location>
</feature>